<organism evidence="2 3">
    <name type="scientific">Zobellella endophytica</name>
    <dbReference type="NCBI Taxonomy" id="2116700"/>
    <lineage>
        <taxon>Bacteria</taxon>
        <taxon>Pseudomonadati</taxon>
        <taxon>Pseudomonadota</taxon>
        <taxon>Gammaproteobacteria</taxon>
        <taxon>Aeromonadales</taxon>
        <taxon>Aeromonadaceae</taxon>
        <taxon>Zobellella</taxon>
    </lineage>
</organism>
<name>A0A2P7RBQ4_9GAMM</name>
<sequence length="96" mass="10315">MRWANNTQGDGIVSPALHLGMALLIMLTVGLGWYGGGLPGGPEKGDVFYWHKRLGALLLRCWWSGCCGTGCRRCRPVHCGVGKQSWPGPGIICTTC</sequence>
<feature type="transmembrane region" description="Helical" evidence="1">
    <location>
        <begin position="12"/>
        <end position="34"/>
    </location>
</feature>
<keyword evidence="1" id="KW-1133">Transmembrane helix</keyword>
<comment type="caution">
    <text evidence="2">The sequence shown here is derived from an EMBL/GenBank/DDBJ whole genome shotgun (WGS) entry which is preliminary data.</text>
</comment>
<proteinExistence type="predicted"/>
<protein>
    <recommendedName>
        <fullName evidence="4">Cytochrome b561 bacterial/Ni-hydrogenase domain-containing protein</fullName>
    </recommendedName>
</protein>
<evidence type="ECO:0000313" key="3">
    <source>
        <dbReference type="Proteomes" id="UP000240243"/>
    </source>
</evidence>
<reference evidence="2 3" key="1">
    <citation type="submission" date="2018-03" db="EMBL/GenBank/DDBJ databases">
        <title>The draft genome of Zobellella sp. 59N8.</title>
        <authorList>
            <person name="Liu L."/>
            <person name="Li L."/>
            <person name="Zhang X."/>
            <person name="Liang L."/>
            <person name="Wang T."/>
        </authorList>
    </citation>
    <scope>NUCLEOTIDE SEQUENCE [LARGE SCALE GENOMIC DNA]</scope>
    <source>
        <strain evidence="2 3">59N8</strain>
    </source>
</reference>
<evidence type="ECO:0000256" key="1">
    <source>
        <dbReference type="SAM" id="Phobius"/>
    </source>
</evidence>
<dbReference type="AlphaFoldDB" id="A0A2P7RBQ4"/>
<evidence type="ECO:0008006" key="4">
    <source>
        <dbReference type="Google" id="ProtNLM"/>
    </source>
</evidence>
<dbReference type="RefSeq" id="WP_106728005.1">
    <property type="nucleotide sequence ID" value="NZ_PXYG01000001.1"/>
</dbReference>
<accession>A0A2P7RBQ4</accession>
<dbReference type="EMBL" id="PXYG01000001">
    <property type="protein sequence ID" value="PSJ47592.1"/>
    <property type="molecule type" value="Genomic_DNA"/>
</dbReference>
<evidence type="ECO:0000313" key="2">
    <source>
        <dbReference type="EMBL" id="PSJ47592.1"/>
    </source>
</evidence>
<keyword evidence="1" id="KW-0472">Membrane</keyword>
<dbReference type="Proteomes" id="UP000240243">
    <property type="component" value="Unassembled WGS sequence"/>
</dbReference>
<keyword evidence="1" id="KW-0812">Transmembrane</keyword>
<keyword evidence="3" id="KW-1185">Reference proteome</keyword>
<gene>
    <name evidence="2" type="ORF">C7H85_01810</name>
</gene>